<dbReference type="EMBL" id="BLAL01000197">
    <property type="protein sequence ID" value="GES90903.1"/>
    <property type="molecule type" value="Genomic_DNA"/>
</dbReference>
<name>A0A8H3QSU3_9GLOM</name>
<dbReference type="AlphaFoldDB" id="A0A8H3QSU3"/>
<comment type="caution">
    <text evidence="1">The sequence shown here is derived from an EMBL/GenBank/DDBJ whole genome shotgun (WGS) entry which is preliminary data.</text>
</comment>
<accession>A0A8H3QSU3</accession>
<evidence type="ECO:0000313" key="1">
    <source>
        <dbReference type="EMBL" id="GES90903.1"/>
    </source>
</evidence>
<sequence length="100" mass="11653">MHGLGSYWASVLLVQHRVGPTVGPFRGRFYFHLRIFYLVKNHFMTTSLLRFKLRYLRTLLLSGELKKKKCKRISSSSVKTLSTKGQTTLNSCFVYSNEYL</sequence>
<gene>
    <name evidence="1" type="ORF">RCL2_001773300</name>
</gene>
<organism evidence="1 2">
    <name type="scientific">Rhizophagus clarus</name>
    <dbReference type="NCBI Taxonomy" id="94130"/>
    <lineage>
        <taxon>Eukaryota</taxon>
        <taxon>Fungi</taxon>
        <taxon>Fungi incertae sedis</taxon>
        <taxon>Mucoromycota</taxon>
        <taxon>Glomeromycotina</taxon>
        <taxon>Glomeromycetes</taxon>
        <taxon>Glomerales</taxon>
        <taxon>Glomeraceae</taxon>
        <taxon>Rhizophagus</taxon>
    </lineage>
</organism>
<reference evidence="1" key="1">
    <citation type="submission" date="2019-10" db="EMBL/GenBank/DDBJ databases">
        <title>Conservation and host-specific expression of non-tandemly repeated heterogenous ribosome RNA gene in arbuscular mycorrhizal fungi.</title>
        <authorList>
            <person name="Maeda T."/>
            <person name="Kobayashi Y."/>
            <person name="Nakagawa T."/>
            <person name="Ezawa T."/>
            <person name="Yamaguchi K."/>
            <person name="Bino T."/>
            <person name="Nishimoto Y."/>
            <person name="Shigenobu S."/>
            <person name="Kawaguchi M."/>
        </authorList>
    </citation>
    <scope>NUCLEOTIDE SEQUENCE</scope>
    <source>
        <strain evidence="1">HR1</strain>
    </source>
</reference>
<evidence type="ECO:0000313" key="2">
    <source>
        <dbReference type="Proteomes" id="UP000615446"/>
    </source>
</evidence>
<proteinExistence type="predicted"/>
<dbReference type="Proteomes" id="UP000615446">
    <property type="component" value="Unassembled WGS sequence"/>
</dbReference>
<protein>
    <submittedName>
        <fullName evidence="1">Uncharacterized protein</fullName>
    </submittedName>
</protein>